<dbReference type="Proteomes" id="UP001157502">
    <property type="component" value="Chromosome 17"/>
</dbReference>
<proteinExistence type="predicted"/>
<comment type="caution">
    <text evidence="1">The sequence shown here is derived from an EMBL/GenBank/DDBJ whole genome shotgun (WGS) entry which is preliminary data.</text>
</comment>
<organism evidence="1 2">
    <name type="scientific">Dallia pectoralis</name>
    <name type="common">Alaska blackfish</name>
    <dbReference type="NCBI Taxonomy" id="75939"/>
    <lineage>
        <taxon>Eukaryota</taxon>
        <taxon>Metazoa</taxon>
        <taxon>Chordata</taxon>
        <taxon>Craniata</taxon>
        <taxon>Vertebrata</taxon>
        <taxon>Euteleostomi</taxon>
        <taxon>Actinopterygii</taxon>
        <taxon>Neopterygii</taxon>
        <taxon>Teleostei</taxon>
        <taxon>Protacanthopterygii</taxon>
        <taxon>Esociformes</taxon>
        <taxon>Umbridae</taxon>
        <taxon>Dallia</taxon>
    </lineage>
</organism>
<protein>
    <submittedName>
        <fullName evidence="1">Uncharacterized protein</fullName>
    </submittedName>
</protein>
<evidence type="ECO:0000313" key="2">
    <source>
        <dbReference type="Proteomes" id="UP001157502"/>
    </source>
</evidence>
<keyword evidence="2" id="KW-1185">Reference proteome</keyword>
<name>A0ACC2G692_DALPE</name>
<sequence>MGRTTSSDRTSSIALLLCLLAMKYELLCNGQRCQPCESEWFAFKECSLKSGTQCKQCSNCSGEGKFIVSKCKYNSNIVCGCTDGYNMTSTGDCKKHVPEVPSILDPTEFPLEPREPMDPMGILAIVIMFFVLMVLFLFMVLMWCRKNIYNQGEHQKLPHIV</sequence>
<dbReference type="EMBL" id="CM055744">
    <property type="protein sequence ID" value="KAJ7999264.1"/>
    <property type="molecule type" value="Genomic_DNA"/>
</dbReference>
<accession>A0ACC2G692</accession>
<evidence type="ECO:0000313" key="1">
    <source>
        <dbReference type="EMBL" id="KAJ7999264.1"/>
    </source>
</evidence>
<gene>
    <name evidence="1" type="ORF">DPEC_G00213630</name>
</gene>
<reference evidence="1" key="1">
    <citation type="submission" date="2021-05" db="EMBL/GenBank/DDBJ databases">
        <authorList>
            <person name="Pan Q."/>
            <person name="Jouanno E."/>
            <person name="Zahm M."/>
            <person name="Klopp C."/>
            <person name="Cabau C."/>
            <person name="Louis A."/>
            <person name="Berthelot C."/>
            <person name="Parey E."/>
            <person name="Roest Crollius H."/>
            <person name="Montfort J."/>
            <person name="Robinson-Rechavi M."/>
            <person name="Bouchez O."/>
            <person name="Lampietro C."/>
            <person name="Lopez Roques C."/>
            <person name="Donnadieu C."/>
            <person name="Postlethwait J."/>
            <person name="Bobe J."/>
            <person name="Dillon D."/>
            <person name="Chandos A."/>
            <person name="von Hippel F."/>
            <person name="Guiguen Y."/>
        </authorList>
    </citation>
    <scope>NUCLEOTIDE SEQUENCE</scope>
    <source>
        <strain evidence="1">YG-Jan2019</strain>
    </source>
</reference>